<dbReference type="NCBIfam" id="TIGR00277">
    <property type="entry name" value="HDIG"/>
    <property type="match status" value="1"/>
</dbReference>
<protein>
    <submittedName>
        <fullName evidence="3">HDIG domain-containing protein</fullName>
    </submittedName>
</protein>
<dbReference type="CDD" id="cd00077">
    <property type="entry name" value="HDc"/>
    <property type="match status" value="1"/>
</dbReference>
<name>A0A316A3F0_9FIRM</name>
<accession>A0A316A3F0</accession>
<dbReference type="InterPro" id="IPR003607">
    <property type="entry name" value="HD/PDEase_dom"/>
</dbReference>
<keyword evidence="4" id="KW-1185">Reference proteome</keyword>
<dbReference type="InterPro" id="IPR050124">
    <property type="entry name" value="tRNA_CCA-adding_enzyme"/>
</dbReference>
<dbReference type="GO" id="GO:0000166">
    <property type="term" value="F:nucleotide binding"/>
    <property type="evidence" value="ECO:0007669"/>
    <property type="project" value="UniProtKB-KW"/>
</dbReference>
<dbReference type="SUPFAM" id="SSF109604">
    <property type="entry name" value="HD-domain/PDEase-like"/>
    <property type="match status" value="1"/>
</dbReference>
<dbReference type="Gene3D" id="1.10.3090.10">
    <property type="entry name" value="cca-adding enzyme, domain 2"/>
    <property type="match status" value="1"/>
</dbReference>
<reference evidence="4" key="1">
    <citation type="submission" date="2017-07" db="EMBL/GenBank/DDBJ databases">
        <authorList>
            <person name="Varghese N."/>
            <person name="Submissions S."/>
        </authorList>
    </citation>
    <scope>NUCLEOTIDE SEQUENCE [LARGE SCALE GENOMIC DNA]</scope>
    <source>
        <strain evidence="4">NLAE-zl-C134</strain>
    </source>
</reference>
<dbReference type="RefSeq" id="WP_109708775.1">
    <property type="nucleotide sequence ID" value="NZ_QGDS01000001.1"/>
</dbReference>
<dbReference type="PANTHER" id="PTHR47545:SF2">
    <property type="entry name" value="CC-ADDING TRNA NUCLEOTIDYLTRANSFERASE"/>
    <property type="match status" value="1"/>
</dbReference>
<evidence type="ECO:0000256" key="1">
    <source>
        <dbReference type="ARBA" id="ARBA00022741"/>
    </source>
</evidence>
<dbReference type="Proteomes" id="UP000254051">
    <property type="component" value="Unassembled WGS sequence"/>
</dbReference>
<dbReference type="Pfam" id="PF01966">
    <property type="entry name" value="HD"/>
    <property type="match status" value="1"/>
</dbReference>
<sequence>MNDIVNSLFHTLEWHLLNDKAPSEYCTSIVDSPDMEIYPFNLMKRMQATEQSPQHHLEGNVWNHTLLVIDQAAKRKQESTNPRVFMWAAMLHDLGKPAVTKVRKGKITAYNHDKTGAVLAEEFLSALHQEPAFVTAVCNLVRYHMHILYVIKDLPFADINAMLESVDIYDIALLGLCDRLGRTGADRKVEEDNIRYFLQLCKRRGERRKGKQ</sequence>
<gene>
    <name evidence="3" type="ORF">SAMN05216529_101682</name>
</gene>
<proteinExistence type="predicted"/>
<keyword evidence="1" id="KW-0547">Nucleotide-binding</keyword>
<organism evidence="3 4">
    <name type="scientific">Faecalicatena contorta</name>
    <dbReference type="NCBI Taxonomy" id="39482"/>
    <lineage>
        <taxon>Bacteria</taxon>
        <taxon>Bacillati</taxon>
        <taxon>Bacillota</taxon>
        <taxon>Clostridia</taxon>
        <taxon>Lachnospirales</taxon>
        <taxon>Lachnospiraceae</taxon>
        <taxon>Faecalicatena</taxon>
    </lineage>
</organism>
<dbReference type="EMBL" id="UHJJ01000001">
    <property type="protein sequence ID" value="SUQ12784.1"/>
    <property type="molecule type" value="Genomic_DNA"/>
</dbReference>
<evidence type="ECO:0000313" key="4">
    <source>
        <dbReference type="Proteomes" id="UP000254051"/>
    </source>
</evidence>
<dbReference type="InterPro" id="IPR006674">
    <property type="entry name" value="HD_domain"/>
</dbReference>
<dbReference type="PANTHER" id="PTHR47545">
    <property type="entry name" value="MULTIFUNCTIONAL CCA PROTEIN"/>
    <property type="match status" value="1"/>
</dbReference>
<dbReference type="OrthoDB" id="9805698at2"/>
<dbReference type="InterPro" id="IPR006675">
    <property type="entry name" value="HDIG_dom"/>
</dbReference>
<feature type="domain" description="HD" evidence="2">
    <location>
        <begin position="61"/>
        <end position="146"/>
    </location>
</feature>
<evidence type="ECO:0000313" key="3">
    <source>
        <dbReference type="EMBL" id="SUQ12784.1"/>
    </source>
</evidence>
<evidence type="ECO:0000259" key="2">
    <source>
        <dbReference type="Pfam" id="PF01966"/>
    </source>
</evidence>
<dbReference type="AlphaFoldDB" id="A0A316A3F0"/>